<dbReference type="Proteomes" id="UP000053593">
    <property type="component" value="Unassembled WGS sequence"/>
</dbReference>
<organism evidence="1 2">
    <name type="scientific">Collybiopsis luxurians FD-317 M1</name>
    <dbReference type="NCBI Taxonomy" id="944289"/>
    <lineage>
        <taxon>Eukaryota</taxon>
        <taxon>Fungi</taxon>
        <taxon>Dikarya</taxon>
        <taxon>Basidiomycota</taxon>
        <taxon>Agaricomycotina</taxon>
        <taxon>Agaricomycetes</taxon>
        <taxon>Agaricomycetidae</taxon>
        <taxon>Agaricales</taxon>
        <taxon>Marasmiineae</taxon>
        <taxon>Omphalotaceae</taxon>
        <taxon>Collybiopsis</taxon>
        <taxon>Collybiopsis luxurians</taxon>
    </lineage>
</organism>
<dbReference type="EMBL" id="KN834800">
    <property type="protein sequence ID" value="KIK56088.1"/>
    <property type="molecule type" value="Genomic_DNA"/>
</dbReference>
<keyword evidence="2" id="KW-1185">Reference proteome</keyword>
<dbReference type="OrthoDB" id="5588846at2759"/>
<evidence type="ECO:0000313" key="1">
    <source>
        <dbReference type="EMBL" id="KIK56088.1"/>
    </source>
</evidence>
<dbReference type="AlphaFoldDB" id="A0A0D0CLR2"/>
<reference evidence="1 2" key="1">
    <citation type="submission" date="2014-04" db="EMBL/GenBank/DDBJ databases">
        <title>Evolutionary Origins and Diversification of the Mycorrhizal Mutualists.</title>
        <authorList>
            <consortium name="DOE Joint Genome Institute"/>
            <consortium name="Mycorrhizal Genomics Consortium"/>
            <person name="Kohler A."/>
            <person name="Kuo A."/>
            <person name="Nagy L.G."/>
            <person name="Floudas D."/>
            <person name="Copeland A."/>
            <person name="Barry K.W."/>
            <person name="Cichocki N."/>
            <person name="Veneault-Fourrey C."/>
            <person name="LaButti K."/>
            <person name="Lindquist E.A."/>
            <person name="Lipzen A."/>
            <person name="Lundell T."/>
            <person name="Morin E."/>
            <person name="Murat C."/>
            <person name="Riley R."/>
            <person name="Ohm R."/>
            <person name="Sun H."/>
            <person name="Tunlid A."/>
            <person name="Henrissat B."/>
            <person name="Grigoriev I.V."/>
            <person name="Hibbett D.S."/>
            <person name="Martin F."/>
        </authorList>
    </citation>
    <scope>NUCLEOTIDE SEQUENCE [LARGE SCALE GENOMIC DNA]</scope>
    <source>
        <strain evidence="1 2">FD-317 M1</strain>
    </source>
</reference>
<sequence>MHNPRHTSKDLFWRVFGEIGVERDGRTYMEALERCASSKKVERDLALRFAEELFEKWKGVEKDTSQEISLRIIERAHVALVRILTLTENLDRAMEHLPAFVKWYPASAI</sequence>
<dbReference type="HOGENOM" id="CLU_2184273_0_0_1"/>
<proteinExistence type="predicted"/>
<name>A0A0D0CLR2_9AGAR</name>
<accession>A0A0D0CLR2</accession>
<gene>
    <name evidence="1" type="ORF">GYMLUDRAFT_76244</name>
</gene>
<evidence type="ECO:0000313" key="2">
    <source>
        <dbReference type="Proteomes" id="UP000053593"/>
    </source>
</evidence>
<protein>
    <submittedName>
        <fullName evidence="1">Uncharacterized protein</fullName>
    </submittedName>
</protein>